<dbReference type="SUPFAM" id="SSF51445">
    <property type="entry name" value="(Trans)glycosidases"/>
    <property type="match status" value="1"/>
</dbReference>
<dbReference type="SUPFAM" id="SSF51126">
    <property type="entry name" value="Pectin lyase-like"/>
    <property type="match status" value="1"/>
</dbReference>
<dbReference type="Pfam" id="PF19815">
    <property type="entry name" value="DUF6298"/>
    <property type="match status" value="1"/>
</dbReference>
<keyword evidence="1" id="KW-1133">Transmembrane helix</keyword>
<dbReference type="InterPro" id="IPR017853">
    <property type="entry name" value="GH"/>
</dbReference>
<proteinExistence type="predicted"/>
<organism evidence="3 4">
    <name type="scientific">Bythopirellula polymerisocia</name>
    <dbReference type="NCBI Taxonomy" id="2528003"/>
    <lineage>
        <taxon>Bacteria</taxon>
        <taxon>Pseudomonadati</taxon>
        <taxon>Planctomycetota</taxon>
        <taxon>Planctomycetia</taxon>
        <taxon>Pirellulales</taxon>
        <taxon>Lacipirellulaceae</taxon>
        <taxon>Bythopirellula</taxon>
    </lineage>
</organism>
<evidence type="ECO:0000256" key="1">
    <source>
        <dbReference type="SAM" id="Phobius"/>
    </source>
</evidence>
<accession>A0A5C6CRZ6</accession>
<keyword evidence="4" id="KW-1185">Reference proteome</keyword>
<sequence length="1073" mass="119073">MTSKVDKAVRTDELERSTLISYLARIQGLAGLLILVSLSAVSFAEPAVRLSAEGDLSYAPDSQGNIIPDFSYCGYDNGSSNVPQIPVRVRVKPVEGDDGKRIQAAIDYVAGLPVDDDGFRGAVRLASGEFQVAGQIVIKASGVVLQGSGAGEGGTTIVATGQDRRAIIKVIGVNDRVFRDKPAIQEIQENYVAVGSKEFSLDSADSFSVGDPVVITRPSTAEWIEEVGGRAEGIGWRPGSRDINWDRIVTSVSGNTITVDAPITTSLDKRFGGGLVQIYDWPGRLQYVGIEDLRLKSSYDQQNLNDEDHSWFGITMDNVQDAWVRLTTFEHFAGGAVFLGRNTISIKVEDCVSLAPISENGGYRRHTFFTLGQLAFFNRCWSELGRHDFSVGHCAPGPNAFVNCRADQALGVSGPIESWASGVLYDNVRIDGNDLQLQNRWNTPPATGWSAANCVIWQCRAANVRCFRPPGANNWAIGVWATPAGDGVFESLSEFVKPQSLYQAQLRQRIGKDAGSRIDPILGKPIAATNPSYEEAAKFLKQSEKPAKRLLDIIQSNIARSTADRSLGSQTDVLQNAIELDDLASRNAQSDSSSPMQASEVGKTLSVENGWFVADRQLMIGKRLKPSWWRGSLRPGEAVEFGHNITRFVPGREGVGLTEDVETVVEDMVWSGTISYEHHYGLWYDRRRDDHLMVRRADGAAAPPFYEQPFVRSGEGVAWDGLSKYDLTNYNPWYWNRLTQFAKLFDENGLLLVHNNYFQHNILEAGAHWADCPWRPVNNINQTGLPEPPPYIGDKRLFMAQHFYDVSNPDMRALHRRYIRHCLEAFADSTNVIQLTSAEFTGPLEFVQFWIDTIVEWEKETDTNVLVGLSCTKDVQDSILADPVRESHVDVIDIRYWTYDKNYQLYAPEGGKYLAPRQHMRQLRPEAASFGSIVKSVSEYRNKYPEKVVLYNADLECRSPTEGWAVLMGGGSLPIVSLPPELARKVPQMVPTDDIITGEEQWCLASPEGDLLIYTQNPGAELILSLPTAIKKFRMNWIDTSTGKIIDKSNMRAEGSVKLSPKSKALWISKIEP</sequence>
<keyword evidence="1" id="KW-0812">Transmembrane</keyword>
<evidence type="ECO:0000259" key="2">
    <source>
        <dbReference type="Pfam" id="PF19815"/>
    </source>
</evidence>
<dbReference type="InterPro" id="IPR011050">
    <property type="entry name" value="Pectin_lyase_fold/virulence"/>
</dbReference>
<evidence type="ECO:0000313" key="4">
    <source>
        <dbReference type="Proteomes" id="UP000318437"/>
    </source>
</evidence>
<dbReference type="AlphaFoldDB" id="A0A5C6CRZ6"/>
<dbReference type="InterPro" id="IPR046265">
    <property type="entry name" value="DUF6298"/>
</dbReference>
<dbReference type="EMBL" id="SJPS01000003">
    <property type="protein sequence ID" value="TWU27703.1"/>
    <property type="molecule type" value="Genomic_DNA"/>
</dbReference>
<dbReference type="InterPro" id="IPR012334">
    <property type="entry name" value="Pectin_lyas_fold"/>
</dbReference>
<reference evidence="3 4" key="1">
    <citation type="submission" date="2019-02" db="EMBL/GenBank/DDBJ databases">
        <title>Deep-cultivation of Planctomycetes and their phenomic and genomic characterization uncovers novel biology.</title>
        <authorList>
            <person name="Wiegand S."/>
            <person name="Jogler M."/>
            <person name="Boedeker C."/>
            <person name="Pinto D."/>
            <person name="Vollmers J."/>
            <person name="Rivas-Marin E."/>
            <person name="Kohn T."/>
            <person name="Peeters S.H."/>
            <person name="Heuer A."/>
            <person name="Rast P."/>
            <person name="Oberbeckmann S."/>
            <person name="Bunk B."/>
            <person name="Jeske O."/>
            <person name="Meyerdierks A."/>
            <person name="Storesund J.E."/>
            <person name="Kallscheuer N."/>
            <person name="Luecker S."/>
            <person name="Lage O.M."/>
            <person name="Pohl T."/>
            <person name="Merkel B.J."/>
            <person name="Hornburger P."/>
            <person name="Mueller R.-W."/>
            <person name="Bruemmer F."/>
            <person name="Labrenz M."/>
            <person name="Spormann A.M."/>
            <person name="Op Den Camp H."/>
            <person name="Overmann J."/>
            <person name="Amann R."/>
            <person name="Jetten M.S.M."/>
            <person name="Mascher T."/>
            <person name="Medema M.H."/>
            <person name="Devos D.P."/>
            <person name="Kaster A.-K."/>
            <person name="Ovreas L."/>
            <person name="Rohde M."/>
            <person name="Galperin M.Y."/>
            <person name="Jogler C."/>
        </authorList>
    </citation>
    <scope>NUCLEOTIDE SEQUENCE [LARGE SCALE GENOMIC DNA]</scope>
    <source>
        <strain evidence="3 4">Pla144</strain>
    </source>
</reference>
<name>A0A5C6CRZ6_9BACT</name>
<dbReference type="OrthoDB" id="5488826at2"/>
<comment type="caution">
    <text evidence="3">The sequence shown here is derived from an EMBL/GenBank/DDBJ whole genome shotgun (WGS) entry which is preliminary data.</text>
</comment>
<gene>
    <name evidence="3" type="ORF">Pla144_24800</name>
</gene>
<feature type="transmembrane region" description="Helical" evidence="1">
    <location>
        <begin position="20"/>
        <end position="43"/>
    </location>
</feature>
<dbReference type="Gene3D" id="2.160.20.10">
    <property type="entry name" value="Single-stranded right-handed beta-helix, Pectin lyase-like"/>
    <property type="match status" value="1"/>
</dbReference>
<feature type="domain" description="DUF6298" evidence="2">
    <location>
        <begin position="487"/>
        <end position="977"/>
    </location>
</feature>
<dbReference type="RefSeq" id="WP_146450873.1">
    <property type="nucleotide sequence ID" value="NZ_SJPS01000003.1"/>
</dbReference>
<keyword evidence="1" id="KW-0472">Membrane</keyword>
<evidence type="ECO:0000313" key="3">
    <source>
        <dbReference type="EMBL" id="TWU27703.1"/>
    </source>
</evidence>
<protein>
    <recommendedName>
        <fullName evidence="2">DUF6298 domain-containing protein</fullName>
    </recommendedName>
</protein>
<dbReference type="Proteomes" id="UP000318437">
    <property type="component" value="Unassembled WGS sequence"/>
</dbReference>